<dbReference type="Pfam" id="PF20251">
    <property type="entry name" value="Big_14"/>
    <property type="match status" value="1"/>
</dbReference>
<evidence type="ECO:0000313" key="3">
    <source>
        <dbReference type="Proteomes" id="UP000216852"/>
    </source>
</evidence>
<feature type="domain" description="Bacterial Ig-like" evidence="1">
    <location>
        <begin position="36"/>
        <end position="128"/>
    </location>
</feature>
<organism evidence="2 3">
    <name type="scientific">Terribacillus saccharophilus</name>
    <dbReference type="NCBI Taxonomy" id="361277"/>
    <lineage>
        <taxon>Bacteria</taxon>
        <taxon>Bacillati</taxon>
        <taxon>Bacillota</taxon>
        <taxon>Bacilli</taxon>
        <taxon>Bacillales</taxon>
        <taxon>Bacillaceae</taxon>
        <taxon>Terribacillus</taxon>
    </lineage>
</organism>
<comment type="caution">
    <text evidence="2">The sequence shown here is derived from an EMBL/GenBank/DDBJ whole genome shotgun (WGS) entry which is preliminary data.</text>
</comment>
<protein>
    <recommendedName>
        <fullName evidence="1">Bacterial Ig-like domain-containing protein</fullName>
    </recommendedName>
</protein>
<evidence type="ECO:0000313" key="2">
    <source>
        <dbReference type="EMBL" id="PAE01739.1"/>
    </source>
</evidence>
<dbReference type="EMBL" id="NPBJ01000002">
    <property type="protein sequence ID" value="PAE01739.1"/>
    <property type="molecule type" value="Genomic_DNA"/>
</dbReference>
<sequence>MKKIIFLLLLVFIAGCETELEPSKYADELKSAKDILLEIEDDSLKTEDGFKFHIKNNSEYPIAIGREYVLEIYDKKKEEWLQIPFKDNMGFQEDGIFIDSGTEISFFASFDIFNYNFPKGDYRIIKVLSSEGDGILLYDDFKIDK</sequence>
<accession>A0ABX4H3R3</accession>
<dbReference type="RefSeq" id="WP_095217422.1">
    <property type="nucleotide sequence ID" value="NZ_NPBJ01000002.1"/>
</dbReference>
<keyword evidence="3" id="KW-1185">Reference proteome</keyword>
<dbReference type="PROSITE" id="PS51257">
    <property type="entry name" value="PROKAR_LIPOPROTEIN"/>
    <property type="match status" value="1"/>
</dbReference>
<dbReference type="InterPro" id="IPR046878">
    <property type="entry name" value="Big_14"/>
</dbReference>
<name>A0ABX4H3R3_9BACI</name>
<reference evidence="2 3" key="1">
    <citation type="submission" date="2017-07" db="EMBL/GenBank/DDBJ databases">
        <title>Isolation and whole genome analysis of endospore-forming bacteria from heroin.</title>
        <authorList>
            <person name="Kalinowski J."/>
            <person name="Ahrens B."/>
            <person name="Al-Dilaimi A."/>
            <person name="Winkler A."/>
            <person name="Wibberg D."/>
            <person name="Schleenbecker U."/>
            <person name="Ruckert C."/>
            <person name="Wolfel R."/>
            <person name="Grass G."/>
        </authorList>
    </citation>
    <scope>NUCLEOTIDE SEQUENCE [LARGE SCALE GENOMIC DNA]</scope>
    <source>
        <strain evidence="2 3">7517-1</strain>
    </source>
</reference>
<proteinExistence type="predicted"/>
<dbReference type="Proteomes" id="UP000216852">
    <property type="component" value="Unassembled WGS sequence"/>
</dbReference>
<gene>
    <name evidence="2" type="ORF">CHH48_00560</name>
</gene>
<evidence type="ECO:0000259" key="1">
    <source>
        <dbReference type="Pfam" id="PF20251"/>
    </source>
</evidence>